<proteinExistence type="predicted"/>
<dbReference type="InterPro" id="IPR036028">
    <property type="entry name" value="SH3-like_dom_sf"/>
</dbReference>
<dbReference type="GO" id="GO:0016477">
    <property type="term" value="P:cell migration"/>
    <property type="evidence" value="ECO:0007669"/>
    <property type="project" value="TreeGrafter"/>
</dbReference>
<evidence type="ECO:0000313" key="5">
    <source>
        <dbReference type="EnsemblMetazoa" id="G26801.1:cds"/>
    </source>
</evidence>
<dbReference type="GO" id="GO:0005085">
    <property type="term" value="F:guanyl-nucleotide exchange factor activity"/>
    <property type="evidence" value="ECO:0007669"/>
    <property type="project" value="TreeGrafter"/>
</dbReference>
<dbReference type="AlphaFoldDB" id="A0A8W8L686"/>
<feature type="domain" description="SH3" evidence="4">
    <location>
        <begin position="60"/>
        <end position="136"/>
    </location>
</feature>
<accession>A0A8W8L686</accession>
<evidence type="ECO:0000259" key="4">
    <source>
        <dbReference type="PROSITE" id="PS50002"/>
    </source>
</evidence>
<dbReference type="PROSITE" id="PS50002">
    <property type="entry name" value="SH3"/>
    <property type="match status" value="1"/>
</dbReference>
<keyword evidence="6" id="KW-1185">Reference proteome</keyword>
<evidence type="ECO:0000313" key="6">
    <source>
        <dbReference type="Proteomes" id="UP000005408"/>
    </source>
</evidence>
<keyword evidence="1 2" id="KW-0728">SH3 domain</keyword>
<evidence type="ECO:0000256" key="1">
    <source>
        <dbReference type="ARBA" id="ARBA00022443"/>
    </source>
</evidence>
<keyword evidence="3" id="KW-0732">Signal</keyword>
<dbReference type="Gene3D" id="2.30.30.40">
    <property type="entry name" value="SH3 Domains"/>
    <property type="match status" value="1"/>
</dbReference>
<reference evidence="5" key="1">
    <citation type="submission" date="2022-08" db="UniProtKB">
        <authorList>
            <consortium name="EnsemblMetazoa"/>
        </authorList>
    </citation>
    <scope>IDENTIFICATION</scope>
    <source>
        <strain evidence="5">05x7-T-G4-1.051#20</strain>
    </source>
</reference>
<protein>
    <recommendedName>
        <fullName evidence="4">SH3 domain-containing protein</fullName>
    </recommendedName>
</protein>
<organism evidence="5 6">
    <name type="scientific">Magallana gigas</name>
    <name type="common">Pacific oyster</name>
    <name type="synonym">Crassostrea gigas</name>
    <dbReference type="NCBI Taxonomy" id="29159"/>
    <lineage>
        <taxon>Eukaryota</taxon>
        <taxon>Metazoa</taxon>
        <taxon>Spiralia</taxon>
        <taxon>Lophotrochozoa</taxon>
        <taxon>Mollusca</taxon>
        <taxon>Bivalvia</taxon>
        <taxon>Autobranchia</taxon>
        <taxon>Pteriomorphia</taxon>
        <taxon>Ostreida</taxon>
        <taxon>Ostreoidea</taxon>
        <taxon>Ostreidae</taxon>
        <taxon>Magallana</taxon>
    </lineage>
</organism>
<dbReference type="EnsemblMetazoa" id="G26801.1">
    <property type="protein sequence ID" value="G26801.1:cds"/>
    <property type="gene ID" value="G26801"/>
</dbReference>
<evidence type="ECO:0000256" key="2">
    <source>
        <dbReference type="PROSITE-ProRule" id="PRU00192"/>
    </source>
</evidence>
<dbReference type="PANTHER" id="PTHR45818">
    <property type="entry name" value="PROTEIN VAV"/>
    <property type="match status" value="1"/>
</dbReference>
<dbReference type="PANTHER" id="PTHR45818:SF3">
    <property type="entry name" value="PROTEIN VAV"/>
    <property type="match status" value="1"/>
</dbReference>
<dbReference type="Pfam" id="PF00018">
    <property type="entry name" value="SH3_1"/>
    <property type="match status" value="1"/>
</dbReference>
<dbReference type="InterPro" id="IPR001452">
    <property type="entry name" value="SH3_domain"/>
</dbReference>
<dbReference type="Proteomes" id="UP000005408">
    <property type="component" value="Unassembled WGS sequence"/>
</dbReference>
<dbReference type="SMART" id="SM00326">
    <property type="entry name" value="SH3"/>
    <property type="match status" value="1"/>
</dbReference>
<feature type="signal peptide" evidence="3">
    <location>
        <begin position="1"/>
        <end position="20"/>
    </location>
</feature>
<sequence>MLLGFLSFLFYSYLIIDVCCYRSELVEFYQENPLADILPGVDATLKFPFKTQSEGGANTRILGYAEAVYDYVTTATSQLSLCRGDKVAILSKTGSDKGWWKGKHCISGKQTSSDNFLKMSIAEYQIKDNSLKVTDDAKRHLDEDGCIIVRGLLSDSELQKVHRTVENPELVKHQYGVRKYEIILHIYVENSAIASCENVSDFSGKDFWAKQPQA</sequence>
<name>A0A8W8L686_MAGGI</name>
<feature type="chain" id="PRO_5036486612" description="SH3 domain-containing protein" evidence="3">
    <location>
        <begin position="21"/>
        <end position="214"/>
    </location>
</feature>
<dbReference type="GO" id="GO:0005737">
    <property type="term" value="C:cytoplasm"/>
    <property type="evidence" value="ECO:0007669"/>
    <property type="project" value="TreeGrafter"/>
</dbReference>
<dbReference type="SUPFAM" id="SSF50044">
    <property type="entry name" value="SH3-domain"/>
    <property type="match status" value="1"/>
</dbReference>
<evidence type="ECO:0000256" key="3">
    <source>
        <dbReference type="SAM" id="SignalP"/>
    </source>
</evidence>